<gene>
    <name evidence="2" type="ORF">RND71_015672</name>
</gene>
<keyword evidence="3" id="KW-1185">Reference proteome</keyword>
<reference evidence="2" key="1">
    <citation type="submission" date="2023-12" db="EMBL/GenBank/DDBJ databases">
        <title>Genome assembly of Anisodus tanguticus.</title>
        <authorList>
            <person name="Wang Y.-J."/>
        </authorList>
    </citation>
    <scope>NUCLEOTIDE SEQUENCE</scope>
    <source>
        <strain evidence="2">KB-2021</strain>
        <tissue evidence="2">Leaf</tissue>
    </source>
</reference>
<dbReference type="EMBL" id="JAVYJV010000008">
    <property type="protein sequence ID" value="KAK4364314.1"/>
    <property type="molecule type" value="Genomic_DNA"/>
</dbReference>
<protein>
    <recommendedName>
        <fullName evidence="1">C2H2-type domain-containing protein</fullName>
    </recommendedName>
</protein>
<comment type="caution">
    <text evidence="2">The sequence shown here is derived from an EMBL/GenBank/DDBJ whole genome shotgun (WGS) entry which is preliminary data.</text>
</comment>
<dbReference type="AlphaFoldDB" id="A0AAE1VKJ1"/>
<sequence>MKVMIENMVHLGLVALQVSVMDYDVEYDKKYLASWGMRMREIYKPKCGVHCPINSSTACRIDLHNSVSSACSKKSYRISTPLWLLQCPICDQIVRDFQNFMHHFQSHPIDQEEETYTVEGSSRQNVPLPRPSESMQHVRTMRNKRAKLQSSPLQPLFHPPSLTCNNCDNENQQLPPPLPPSPPSYLVCSLIGSDNGRGVLLNQQLPPPPPLPPLYHPTSFRGNNHGRGVQANQPKQIFNPQEGPMFKVQIQ</sequence>
<evidence type="ECO:0000313" key="2">
    <source>
        <dbReference type="EMBL" id="KAK4364314.1"/>
    </source>
</evidence>
<dbReference type="PROSITE" id="PS00028">
    <property type="entry name" value="ZINC_FINGER_C2H2_1"/>
    <property type="match status" value="1"/>
</dbReference>
<name>A0AAE1VKJ1_9SOLA</name>
<dbReference type="Proteomes" id="UP001291623">
    <property type="component" value="Unassembled WGS sequence"/>
</dbReference>
<feature type="domain" description="C2H2-type" evidence="1">
    <location>
        <begin position="87"/>
        <end position="107"/>
    </location>
</feature>
<evidence type="ECO:0000313" key="3">
    <source>
        <dbReference type="Proteomes" id="UP001291623"/>
    </source>
</evidence>
<accession>A0AAE1VKJ1</accession>
<evidence type="ECO:0000259" key="1">
    <source>
        <dbReference type="PROSITE" id="PS00028"/>
    </source>
</evidence>
<dbReference type="InterPro" id="IPR013087">
    <property type="entry name" value="Znf_C2H2_type"/>
</dbReference>
<proteinExistence type="predicted"/>
<organism evidence="2 3">
    <name type="scientific">Anisodus tanguticus</name>
    <dbReference type="NCBI Taxonomy" id="243964"/>
    <lineage>
        <taxon>Eukaryota</taxon>
        <taxon>Viridiplantae</taxon>
        <taxon>Streptophyta</taxon>
        <taxon>Embryophyta</taxon>
        <taxon>Tracheophyta</taxon>
        <taxon>Spermatophyta</taxon>
        <taxon>Magnoliopsida</taxon>
        <taxon>eudicotyledons</taxon>
        <taxon>Gunneridae</taxon>
        <taxon>Pentapetalae</taxon>
        <taxon>asterids</taxon>
        <taxon>lamiids</taxon>
        <taxon>Solanales</taxon>
        <taxon>Solanaceae</taxon>
        <taxon>Solanoideae</taxon>
        <taxon>Hyoscyameae</taxon>
        <taxon>Anisodus</taxon>
    </lineage>
</organism>